<dbReference type="PANTHER" id="PTHR43794">
    <property type="entry name" value="AMINOHYDROLASE SSNA-RELATED"/>
    <property type="match status" value="1"/>
</dbReference>
<dbReference type="RefSeq" id="WP_109607388.1">
    <property type="nucleotide sequence ID" value="NZ_QGHA01000002.1"/>
</dbReference>
<name>A0A316HF16_9SPHI</name>
<dbReference type="Proteomes" id="UP000245678">
    <property type="component" value="Unassembled WGS sequence"/>
</dbReference>
<sequence>MVLNNILIPGTDGAVNIRLDKGIIADIKPAAMNDAEQVTFVEALAFPGLINSHDHLDFNLFPQLGNKTYQNYTEWGNYIHEVYADEIASVLKIPVALREQWGVYKNLLCGVTTVVNHGENTVIDHKLINVVDRYQSIHSVQFEKNWKKRLNNPAKIGRPAVIHIGEGTDDLAYNEIDELIKWNILGRKLIGIHGVAMDIKQAKKFNALVWCPESNHYLLNKTAPVDELKKQTTILFGTDSTLTGHWDIWQHIRLARKTALLTGDELYQSLTTSAAKIWKLNSGKLSAGLDADIVVAKAKRQTGLSAFYATTPDDILMVVQGGEIRLFDESLYHQLNGILTVPYSKISTGGHLKYVQGDIHQLMNEIKRYKADAEFPVFKPVQPTA</sequence>
<dbReference type="InterPro" id="IPR011059">
    <property type="entry name" value="Metal-dep_hydrolase_composite"/>
</dbReference>
<reference evidence="3 4" key="1">
    <citation type="submission" date="2018-05" db="EMBL/GenBank/DDBJ databases">
        <title>Genomic Encyclopedia of Archaeal and Bacterial Type Strains, Phase II (KMG-II): from individual species to whole genera.</title>
        <authorList>
            <person name="Goeker M."/>
        </authorList>
    </citation>
    <scope>NUCLEOTIDE SEQUENCE [LARGE SCALE GENOMIC DNA]</scope>
    <source>
        <strain evidence="3 4">DSM 19975</strain>
    </source>
</reference>
<dbReference type="AlphaFoldDB" id="A0A316HF16"/>
<dbReference type="EMBL" id="QGHA01000002">
    <property type="protein sequence ID" value="PWK79178.1"/>
    <property type="molecule type" value="Genomic_DNA"/>
</dbReference>
<accession>A0A316HF16</accession>
<dbReference type="Gene3D" id="3.20.20.140">
    <property type="entry name" value="Metal-dependent hydrolases"/>
    <property type="match status" value="2"/>
</dbReference>
<dbReference type="SUPFAM" id="SSF51556">
    <property type="entry name" value="Metallo-dependent hydrolases"/>
    <property type="match status" value="1"/>
</dbReference>
<evidence type="ECO:0000313" key="3">
    <source>
        <dbReference type="EMBL" id="PWK79178.1"/>
    </source>
</evidence>
<organism evidence="3 4">
    <name type="scientific">Mucilaginibacter oryzae</name>
    <dbReference type="NCBI Taxonomy" id="468058"/>
    <lineage>
        <taxon>Bacteria</taxon>
        <taxon>Pseudomonadati</taxon>
        <taxon>Bacteroidota</taxon>
        <taxon>Sphingobacteriia</taxon>
        <taxon>Sphingobacteriales</taxon>
        <taxon>Sphingobacteriaceae</taxon>
        <taxon>Mucilaginibacter</taxon>
    </lineage>
</organism>
<dbReference type="Pfam" id="PF01979">
    <property type="entry name" value="Amidohydro_1"/>
    <property type="match status" value="1"/>
</dbReference>
<dbReference type="GO" id="GO:0016810">
    <property type="term" value="F:hydrolase activity, acting on carbon-nitrogen (but not peptide) bonds"/>
    <property type="evidence" value="ECO:0007669"/>
    <property type="project" value="InterPro"/>
</dbReference>
<keyword evidence="1 3" id="KW-0378">Hydrolase</keyword>
<proteinExistence type="predicted"/>
<dbReference type="PANTHER" id="PTHR43794:SF11">
    <property type="entry name" value="AMIDOHYDROLASE-RELATED DOMAIN-CONTAINING PROTEIN"/>
    <property type="match status" value="1"/>
</dbReference>
<keyword evidence="4" id="KW-1185">Reference proteome</keyword>
<gene>
    <name evidence="3" type="ORF">LX99_01634</name>
</gene>
<evidence type="ECO:0000259" key="2">
    <source>
        <dbReference type="Pfam" id="PF01979"/>
    </source>
</evidence>
<dbReference type="InterPro" id="IPR032466">
    <property type="entry name" value="Metal_Hydrolase"/>
</dbReference>
<dbReference type="InterPro" id="IPR006680">
    <property type="entry name" value="Amidohydro-rel"/>
</dbReference>
<protein>
    <submittedName>
        <fullName evidence="3">Cytosine/adenosine deaminase-related metal-dependent hydrolase</fullName>
    </submittedName>
</protein>
<evidence type="ECO:0000313" key="4">
    <source>
        <dbReference type="Proteomes" id="UP000245678"/>
    </source>
</evidence>
<feature type="domain" description="Amidohydrolase-related" evidence="2">
    <location>
        <begin position="183"/>
        <end position="324"/>
    </location>
</feature>
<comment type="caution">
    <text evidence="3">The sequence shown here is derived from an EMBL/GenBank/DDBJ whole genome shotgun (WGS) entry which is preliminary data.</text>
</comment>
<dbReference type="Gene3D" id="2.30.40.10">
    <property type="entry name" value="Urease, subunit C, domain 1"/>
    <property type="match status" value="1"/>
</dbReference>
<evidence type="ECO:0000256" key="1">
    <source>
        <dbReference type="ARBA" id="ARBA00022801"/>
    </source>
</evidence>
<dbReference type="SUPFAM" id="SSF51338">
    <property type="entry name" value="Composite domain of metallo-dependent hydrolases"/>
    <property type="match status" value="1"/>
</dbReference>
<dbReference type="InterPro" id="IPR050287">
    <property type="entry name" value="MTA/SAH_deaminase"/>
</dbReference>